<evidence type="ECO:0000256" key="2">
    <source>
        <dbReference type="ARBA" id="ARBA00022527"/>
    </source>
</evidence>
<reference evidence="13" key="1">
    <citation type="journal article" date="2014" name="Int. J. Syst. Evol. Microbiol.">
        <title>Complete genome sequence of Corynebacterium casei LMG S-19264T (=DSM 44701T), isolated from a smear-ripened cheese.</title>
        <authorList>
            <consortium name="US DOE Joint Genome Institute (JGI-PGF)"/>
            <person name="Walter F."/>
            <person name="Albersmeier A."/>
            <person name="Kalinowski J."/>
            <person name="Ruckert C."/>
        </authorList>
    </citation>
    <scope>NUCLEOTIDE SEQUENCE</scope>
    <source>
        <strain evidence="13">NBRC 110071</strain>
    </source>
</reference>
<dbReference type="GO" id="GO:0005737">
    <property type="term" value="C:cytoplasm"/>
    <property type="evidence" value="ECO:0007669"/>
    <property type="project" value="UniProtKB-SubCell"/>
</dbReference>
<evidence type="ECO:0000256" key="8">
    <source>
        <dbReference type="ARBA" id="ARBA00022840"/>
    </source>
</evidence>
<evidence type="ECO:0000256" key="1">
    <source>
        <dbReference type="ARBA" id="ARBA00022490"/>
    </source>
</evidence>
<comment type="caution">
    <text evidence="13">The sequence shown here is derived from an EMBL/GenBank/DDBJ whole genome shotgun (WGS) entry which is preliminary data.</text>
</comment>
<comment type="similarity">
    <text evidence="11">Belongs to the SrkA/RdoA protein kinase family.</text>
</comment>
<dbReference type="HAMAP" id="MF_01497">
    <property type="entry name" value="SrkA_kinase"/>
    <property type="match status" value="1"/>
</dbReference>
<comment type="function">
    <text evidence="11">A protein kinase that phosphorylates Ser and Thr residues. Probably acts to suppress the effects of stress linked to accumulation of reactive oxygen species. Probably involved in the extracytoplasmic stress response.</text>
</comment>
<dbReference type="Gene3D" id="1.10.510.10">
    <property type="entry name" value="Transferase(Phosphotransferase) domain 1"/>
    <property type="match status" value="1"/>
</dbReference>
<protein>
    <recommendedName>
        <fullName evidence="11">Stress response kinase A</fullName>
        <ecNumber evidence="11">2.7.11.1</ecNumber>
    </recommendedName>
    <alternativeName>
        <fullName evidence="11">Serine/threonine-protein kinase SrkA</fullName>
    </alternativeName>
</protein>
<comment type="catalytic activity">
    <reaction evidence="11">
        <text>L-threonyl-[protein] + ATP = O-phospho-L-threonyl-[protein] + ADP + H(+)</text>
        <dbReference type="Rhea" id="RHEA:46608"/>
        <dbReference type="Rhea" id="RHEA-COMP:11060"/>
        <dbReference type="Rhea" id="RHEA-COMP:11605"/>
        <dbReference type="ChEBI" id="CHEBI:15378"/>
        <dbReference type="ChEBI" id="CHEBI:30013"/>
        <dbReference type="ChEBI" id="CHEBI:30616"/>
        <dbReference type="ChEBI" id="CHEBI:61977"/>
        <dbReference type="ChEBI" id="CHEBI:456216"/>
        <dbReference type="EC" id="2.7.11.1"/>
    </reaction>
</comment>
<accession>A0AA37SDN9</accession>
<evidence type="ECO:0000256" key="9">
    <source>
        <dbReference type="ARBA" id="ARBA00022842"/>
    </source>
</evidence>
<keyword evidence="14" id="KW-1185">Reference proteome</keyword>
<dbReference type="AlphaFoldDB" id="A0AA37SDN9"/>
<evidence type="ECO:0000256" key="10">
    <source>
        <dbReference type="ARBA" id="ARBA00023016"/>
    </source>
</evidence>
<dbReference type="Proteomes" id="UP001161389">
    <property type="component" value="Unassembled WGS sequence"/>
</dbReference>
<dbReference type="InterPro" id="IPR011009">
    <property type="entry name" value="Kinase-like_dom_sf"/>
</dbReference>
<evidence type="ECO:0000256" key="5">
    <source>
        <dbReference type="ARBA" id="ARBA00022723"/>
    </source>
</evidence>
<keyword evidence="3 11" id="KW-0597">Phosphoprotein</keyword>
<evidence type="ECO:0000313" key="13">
    <source>
        <dbReference type="EMBL" id="GLQ33271.1"/>
    </source>
</evidence>
<gene>
    <name evidence="11 13" type="primary">srkA</name>
    <name evidence="13" type="ORF">GCM10007876_37510</name>
</gene>
<evidence type="ECO:0000256" key="7">
    <source>
        <dbReference type="ARBA" id="ARBA00022777"/>
    </source>
</evidence>
<dbReference type="NCBIfam" id="NF008738">
    <property type="entry name" value="PRK11768.1"/>
    <property type="match status" value="1"/>
</dbReference>
<keyword evidence="1 11" id="KW-0963">Cytoplasm</keyword>
<keyword evidence="5 11" id="KW-0479">Metal-binding</keyword>
<feature type="active site" description="Proton acceptor" evidence="11">
    <location>
        <position position="205"/>
    </location>
</feature>
<keyword evidence="8 11" id="KW-0067">ATP-binding</keyword>
<keyword evidence="2 11" id="KW-0723">Serine/threonine-protein kinase</keyword>
<evidence type="ECO:0000256" key="6">
    <source>
        <dbReference type="ARBA" id="ARBA00022741"/>
    </source>
</evidence>
<proteinExistence type="inferred from homology"/>
<keyword evidence="9 11" id="KW-0460">Magnesium</keyword>
<keyword evidence="10 11" id="KW-0346">Stress response</keyword>
<feature type="site" description="ATP" evidence="11">
    <location>
        <position position="39"/>
    </location>
</feature>
<dbReference type="GO" id="GO:0005524">
    <property type="term" value="F:ATP binding"/>
    <property type="evidence" value="ECO:0007669"/>
    <property type="project" value="UniProtKB-UniRule"/>
</dbReference>
<dbReference type="SUPFAM" id="SSF56112">
    <property type="entry name" value="Protein kinase-like (PK-like)"/>
    <property type="match status" value="1"/>
</dbReference>
<comment type="cofactor">
    <cofactor evidence="11">
        <name>Mg(2+)</name>
        <dbReference type="ChEBI" id="CHEBI:18420"/>
    </cofactor>
</comment>
<dbReference type="InterPro" id="IPR032882">
    <property type="entry name" value="SrkA/RdoA"/>
</dbReference>
<comment type="subcellular location">
    <subcellularLocation>
        <location evidence="11">Cytoplasm</location>
    </subcellularLocation>
</comment>
<feature type="active site" evidence="11">
    <location>
        <position position="222"/>
    </location>
</feature>
<name>A0AA37SDN9_9GAMM</name>
<dbReference type="EMBL" id="BSNM01000026">
    <property type="protein sequence ID" value="GLQ33271.1"/>
    <property type="molecule type" value="Genomic_DNA"/>
</dbReference>
<sequence length="330" mass="38718">MYIVSDLSHPYQSLTQDKIIDLVESLGFYSDGRTFPLNSYENRVYQVGIEESTPVIIKVYRPNRWTRTQIQEEHDFQWELANADINVVPPLLIDGKTLHEKDDFLFCLYERRSGRPLELDQLDQLYEVGTQLGRIHSIAKAKQFNSRPELNVETFGQQSIEIVQQSGLLPNYLIEPYQVLTGQLLDIMRQCWSAHAPNQIRLQGDFHPGNILIRDEESLFVDFDDCRNGPAIQDIWMLLSGDRHQQETQLCEIREGYEMFCEFPTEQMGLIETMRTLRQLHYAAWLTSRWDDPAFPHNFPWFGQERYWSEHILSLKEQLAALQEPPLKLL</sequence>
<feature type="domain" description="Aminoglycoside phosphotransferase" evidence="12">
    <location>
        <begin position="38"/>
        <end position="258"/>
    </location>
</feature>
<dbReference type="Gene3D" id="1.20.1270.170">
    <property type="match status" value="1"/>
</dbReference>
<evidence type="ECO:0000259" key="12">
    <source>
        <dbReference type="Pfam" id="PF01636"/>
    </source>
</evidence>
<evidence type="ECO:0000313" key="14">
    <source>
        <dbReference type="Proteomes" id="UP001161389"/>
    </source>
</evidence>
<comment type="catalytic activity">
    <reaction evidence="11">
        <text>L-seryl-[protein] + ATP = O-phospho-L-seryl-[protein] + ADP + H(+)</text>
        <dbReference type="Rhea" id="RHEA:17989"/>
        <dbReference type="Rhea" id="RHEA-COMP:9863"/>
        <dbReference type="Rhea" id="RHEA-COMP:11604"/>
        <dbReference type="ChEBI" id="CHEBI:15378"/>
        <dbReference type="ChEBI" id="CHEBI:29999"/>
        <dbReference type="ChEBI" id="CHEBI:30616"/>
        <dbReference type="ChEBI" id="CHEBI:83421"/>
        <dbReference type="ChEBI" id="CHEBI:456216"/>
        <dbReference type="EC" id="2.7.11.1"/>
    </reaction>
</comment>
<dbReference type="EC" id="2.7.11.1" evidence="11"/>
<keyword evidence="7 11" id="KW-0418">Kinase</keyword>
<feature type="binding site" evidence="11">
    <location>
        <position position="210"/>
    </location>
    <ligand>
        <name>Mg(2+)</name>
        <dbReference type="ChEBI" id="CHEBI:18420"/>
    </ligand>
</feature>
<comment type="subunit">
    <text evidence="11">Monomer.</text>
</comment>
<dbReference type="Pfam" id="PF01636">
    <property type="entry name" value="APH"/>
    <property type="match status" value="1"/>
</dbReference>
<dbReference type="InterPro" id="IPR002575">
    <property type="entry name" value="Aminoglycoside_PTrfase"/>
</dbReference>
<keyword evidence="4 11" id="KW-0808">Transferase</keyword>
<dbReference type="Gene3D" id="3.30.200.70">
    <property type="match status" value="1"/>
</dbReference>
<evidence type="ECO:0000256" key="11">
    <source>
        <dbReference type="HAMAP-Rule" id="MF_01497"/>
    </source>
</evidence>
<dbReference type="PANTHER" id="PTHR39573">
    <property type="entry name" value="STRESS RESPONSE KINASE A"/>
    <property type="match status" value="1"/>
</dbReference>
<keyword evidence="6 11" id="KW-0547">Nucleotide-binding</keyword>
<evidence type="ECO:0000256" key="3">
    <source>
        <dbReference type="ARBA" id="ARBA00022553"/>
    </source>
</evidence>
<dbReference type="PANTHER" id="PTHR39573:SF1">
    <property type="entry name" value="STRESS RESPONSE KINASE A"/>
    <property type="match status" value="1"/>
</dbReference>
<feature type="binding site" evidence="11">
    <location>
        <position position="222"/>
    </location>
    <ligand>
        <name>Mg(2+)</name>
        <dbReference type="ChEBI" id="CHEBI:18420"/>
    </ligand>
</feature>
<organism evidence="13 14">
    <name type="scientific">Litoribrevibacter albus</name>
    <dbReference type="NCBI Taxonomy" id="1473156"/>
    <lineage>
        <taxon>Bacteria</taxon>
        <taxon>Pseudomonadati</taxon>
        <taxon>Pseudomonadota</taxon>
        <taxon>Gammaproteobacteria</taxon>
        <taxon>Oceanospirillales</taxon>
        <taxon>Oceanospirillaceae</taxon>
        <taxon>Litoribrevibacter</taxon>
    </lineage>
</organism>
<reference evidence="13" key="2">
    <citation type="submission" date="2023-01" db="EMBL/GenBank/DDBJ databases">
        <title>Draft genome sequence of Litoribrevibacter albus strain NBRC 110071.</title>
        <authorList>
            <person name="Sun Q."/>
            <person name="Mori K."/>
        </authorList>
    </citation>
    <scope>NUCLEOTIDE SEQUENCE</scope>
    <source>
        <strain evidence="13">NBRC 110071</strain>
    </source>
</reference>
<dbReference type="GO" id="GO:0000287">
    <property type="term" value="F:magnesium ion binding"/>
    <property type="evidence" value="ECO:0007669"/>
    <property type="project" value="UniProtKB-UniRule"/>
</dbReference>
<evidence type="ECO:0000256" key="4">
    <source>
        <dbReference type="ARBA" id="ARBA00022679"/>
    </source>
</evidence>
<dbReference type="GO" id="GO:0004674">
    <property type="term" value="F:protein serine/threonine kinase activity"/>
    <property type="evidence" value="ECO:0007669"/>
    <property type="project" value="UniProtKB-UniRule"/>
</dbReference>